<name>A0ABX5DA08_9VIBR</name>
<gene>
    <name evidence="1" type="ORF">COR51_16445</name>
</gene>
<organism evidence="1 2">
    <name type="scientific">Vibrio mediterranei</name>
    <dbReference type="NCBI Taxonomy" id="689"/>
    <lineage>
        <taxon>Bacteria</taxon>
        <taxon>Pseudomonadati</taxon>
        <taxon>Pseudomonadota</taxon>
        <taxon>Gammaproteobacteria</taxon>
        <taxon>Vibrionales</taxon>
        <taxon>Vibrionaceae</taxon>
        <taxon>Vibrio</taxon>
    </lineage>
</organism>
<proteinExistence type="predicted"/>
<accession>A0ABX5DA08</accession>
<dbReference type="EMBL" id="NWTN01000011">
    <property type="protein sequence ID" value="PRQ66522.1"/>
    <property type="molecule type" value="Genomic_DNA"/>
</dbReference>
<evidence type="ECO:0000313" key="2">
    <source>
        <dbReference type="Proteomes" id="UP000238163"/>
    </source>
</evidence>
<reference evidence="1 2" key="1">
    <citation type="submission" date="2017-09" db="EMBL/GenBank/DDBJ databases">
        <authorList>
            <person name="Girard L."/>
            <person name="Lami R."/>
            <person name="Suzuki M."/>
            <person name="Baudart J."/>
        </authorList>
    </citation>
    <scope>NUCLEOTIDE SEQUENCE [LARGE SCALE GENOMIC DNA]</scope>
    <source>
        <strain evidence="1 2">17LN0615E</strain>
    </source>
</reference>
<protein>
    <submittedName>
        <fullName evidence="1">Uncharacterized protein</fullName>
    </submittedName>
</protein>
<dbReference type="Proteomes" id="UP000238163">
    <property type="component" value="Unassembled WGS sequence"/>
</dbReference>
<reference evidence="1 2" key="2">
    <citation type="submission" date="2018-03" db="EMBL/GenBank/DDBJ databases">
        <title>Genetic Diversity and Phenotypic Plasticity of AHL Mediated Quorum Sensing in Environmental Strains of Vibrio mediterranei.</title>
        <authorList>
            <person name="Lantoine F."/>
            <person name="Vouve F."/>
        </authorList>
    </citation>
    <scope>NUCLEOTIDE SEQUENCE [LARGE SCALE GENOMIC DNA]</scope>
    <source>
        <strain evidence="1 2">17LN0615E</strain>
    </source>
</reference>
<keyword evidence="2" id="KW-1185">Reference proteome</keyword>
<comment type="caution">
    <text evidence="1">The sequence shown here is derived from an EMBL/GenBank/DDBJ whole genome shotgun (WGS) entry which is preliminary data.</text>
</comment>
<dbReference type="RefSeq" id="WP_096444177.1">
    <property type="nucleotide sequence ID" value="NZ_NWTN01000011.1"/>
</dbReference>
<evidence type="ECO:0000313" key="1">
    <source>
        <dbReference type="EMBL" id="PRQ66522.1"/>
    </source>
</evidence>
<sequence length="66" mass="7595">METDNTFEQDVALALRLNIIHPNTLANASPAFVQYWQRVREEVQKRKHLSAKGETDVNLNRATLKC</sequence>